<dbReference type="PROSITE" id="PS50003">
    <property type="entry name" value="PH_DOMAIN"/>
    <property type="match status" value="1"/>
</dbReference>
<organism evidence="4 5">
    <name type="scientific">Oncorhynchus mykiss</name>
    <name type="common">Rainbow trout</name>
    <name type="synonym">Salmo gairdneri</name>
    <dbReference type="NCBI Taxonomy" id="8022"/>
    <lineage>
        <taxon>Eukaryota</taxon>
        <taxon>Metazoa</taxon>
        <taxon>Chordata</taxon>
        <taxon>Craniata</taxon>
        <taxon>Vertebrata</taxon>
        <taxon>Euteleostomi</taxon>
        <taxon>Actinopterygii</taxon>
        <taxon>Neopterygii</taxon>
        <taxon>Teleostei</taxon>
        <taxon>Protacanthopterygii</taxon>
        <taxon>Salmoniformes</taxon>
        <taxon>Salmonidae</taxon>
        <taxon>Salmoninae</taxon>
        <taxon>Oncorhynchus</taxon>
    </lineage>
</organism>
<reference evidence="4" key="2">
    <citation type="submission" date="2014-03" db="EMBL/GenBank/DDBJ databases">
        <authorList>
            <person name="Genoscope - CEA"/>
        </authorList>
    </citation>
    <scope>NUCLEOTIDE SEQUENCE</scope>
</reference>
<feature type="signal peptide" evidence="2">
    <location>
        <begin position="1"/>
        <end position="20"/>
    </location>
</feature>
<dbReference type="PANTHER" id="PTHR12326:SF10">
    <property type="entry name" value="PLECKSTRIN HOMOLOGY DOMAIN-CONTAINING FAMILY M MEMBER 3"/>
    <property type="match status" value="1"/>
</dbReference>
<name>A0A060Z0F1_ONCMY</name>
<evidence type="ECO:0000259" key="3">
    <source>
        <dbReference type="PROSITE" id="PS50003"/>
    </source>
</evidence>
<feature type="chain" id="PRO_5001597523" description="PH domain-containing protein" evidence="2">
    <location>
        <begin position="21"/>
        <end position="359"/>
    </location>
</feature>
<sequence>MILLLNILCFFFAGRKDSSGSVVKQGTLEHREGQKGRWSVCHVELTPCELRVYSLDSSGNRQLCTAYSLSHCQGVSQSQPPQDGRVLQALFFNSSTRLQLRAACQWEVLDWRRLIWERVLAAQPAHKNAECPSVTSGGHDTRPDPRGPAEAALAPGCSHLLPARPTALPLFTHCCTDVLKAGILHQLTDQNNWRAFTFVLSRSTLQAFPTEGRGPVSEPVLHYPLASCLAVQRDEAEGVSAGCFQGVFPSEVLRLRAESQLKAQDWVEALQMAVAAQRPQGEEGQVSTGILLRSKPSRERRQRDTQRAKRQSVTTSFLSILTCLAVEKGLTTQSFRCAGRGLLPTTHTHTHTHTHTVIK</sequence>
<dbReference type="InterPro" id="IPR051366">
    <property type="entry name" value="DEF8"/>
</dbReference>
<reference evidence="4" key="1">
    <citation type="journal article" date="2014" name="Nat. Commun.">
        <title>The rainbow trout genome provides novel insights into evolution after whole-genome duplication in vertebrates.</title>
        <authorList>
            <person name="Berthelot C."/>
            <person name="Brunet F."/>
            <person name="Chalopin D."/>
            <person name="Juanchich A."/>
            <person name="Bernard M."/>
            <person name="Noel B."/>
            <person name="Bento P."/>
            <person name="Da Silva C."/>
            <person name="Labadie K."/>
            <person name="Alberti A."/>
            <person name="Aury J.M."/>
            <person name="Louis A."/>
            <person name="Dehais P."/>
            <person name="Bardou P."/>
            <person name="Montfort J."/>
            <person name="Klopp C."/>
            <person name="Cabau C."/>
            <person name="Gaspin C."/>
            <person name="Thorgaard G.H."/>
            <person name="Boussaha M."/>
            <person name="Quillet E."/>
            <person name="Guyomard R."/>
            <person name="Galiana D."/>
            <person name="Bobe J."/>
            <person name="Volff J.N."/>
            <person name="Genet C."/>
            <person name="Wincker P."/>
            <person name="Jaillon O."/>
            <person name="Roest Crollius H."/>
            <person name="Guiguen Y."/>
        </authorList>
    </citation>
    <scope>NUCLEOTIDE SEQUENCE [LARGE SCALE GENOMIC DNA]</scope>
</reference>
<proteinExistence type="predicted"/>
<dbReference type="SUPFAM" id="SSF50729">
    <property type="entry name" value="PH domain-like"/>
    <property type="match status" value="2"/>
</dbReference>
<dbReference type="SMART" id="SM00233">
    <property type="entry name" value="PH"/>
    <property type="match status" value="2"/>
</dbReference>
<evidence type="ECO:0000256" key="2">
    <source>
        <dbReference type="SAM" id="SignalP"/>
    </source>
</evidence>
<dbReference type="Gene3D" id="2.30.29.30">
    <property type="entry name" value="Pleckstrin-homology domain (PH domain)/Phosphotyrosine-binding domain (PTB)"/>
    <property type="match status" value="1"/>
</dbReference>
<accession>A0A060Z0F1</accession>
<dbReference type="InterPro" id="IPR011993">
    <property type="entry name" value="PH-like_dom_sf"/>
</dbReference>
<dbReference type="STRING" id="8022.A0A060Z0F1"/>
<dbReference type="Proteomes" id="UP000193380">
    <property type="component" value="Unassembled WGS sequence"/>
</dbReference>
<feature type="compositionally biased region" description="Basic and acidic residues" evidence="1">
    <location>
        <begin position="296"/>
        <end position="307"/>
    </location>
</feature>
<protein>
    <recommendedName>
        <fullName evidence="3">PH domain-containing protein</fullName>
    </recommendedName>
</protein>
<dbReference type="EMBL" id="FR930024">
    <property type="protein sequence ID" value="CDQ97317.1"/>
    <property type="molecule type" value="Genomic_DNA"/>
</dbReference>
<feature type="region of interest" description="Disordered" evidence="1">
    <location>
        <begin position="290"/>
        <end position="310"/>
    </location>
</feature>
<dbReference type="InterPro" id="IPR001849">
    <property type="entry name" value="PH_domain"/>
</dbReference>
<gene>
    <name evidence="4" type="ORF">GSONMT00054534001</name>
</gene>
<keyword evidence="2" id="KW-0732">Signal</keyword>
<evidence type="ECO:0000313" key="4">
    <source>
        <dbReference type="EMBL" id="CDQ97317.1"/>
    </source>
</evidence>
<dbReference type="PANTHER" id="PTHR12326">
    <property type="entry name" value="PLECKSTRIN HOMOLOGY DOMAIN CONTAINING PROTEIN"/>
    <property type="match status" value="1"/>
</dbReference>
<dbReference type="AlphaFoldDB" id="A0A060Z0F1"/>
<dbReference type="PaxDb" id="8022-A0A060Z0F1"/>
<dbReference type="Pfam" id="PF00169">
    <property type="entry name" value="PH"/>
    <property type="match status" value="1"/>
</dbReference>
<evidence type="ECO:0000256" key="1">
    <source>
        <dbReference type="SAM" id="MobiDB-lite"/>
    </source>
</evidence>
<evidence type="ECO:0000313" key="5">
    <source>
        <dbReference type="Proteomes" id="UP000193380"/>
    </source>
</evidence>
<feature type="domain" description="PH" evidence="3">
    <location>
        <begin position="177"/>
        <end position="275"/>
    </location>
</feature>
<feature type="region of interest" description="Disordered" evidence="1">
    <location>
        <begin position="129"/>
        <end position="151"/>
    </location>
</feature>